<evidence type="ECO:0000256" key="1">
    <source>
        <dbReference type="ARBA" id="ARBA00009275"/>
    </source>
</evidence>
<dbReference type="Gene3D" id="3.20.20.140">
    <property type="entry name" value="Metal-dependent hydrolases"/>
    <property type="match status" value="1"/>
</dbReference>
<reference evidence="6" key="1">
    <citation type="journal article" date="2019" name="Genome Announc.">
        <title>Draft Genome Sequence of Pseudoalteromonas piscicida Strain 36Y ROTHPW, an Hypersaline Seawater Isolate from the South Coast of Sonora, Mexico.</title>
        <authorList>
            <person name="Sanchez-Diaz R."/>
            <person name="Molina-Garza Z.J."/>
            <person name="Cruz-Suarez L.E."/>
            <person name="Selvin J."/>
            <person name="Kiran G.S."/>
            <person name="Ibarra-Gamez J.C."/>
            <person name="Gomez-Gil B."/>
            <person name="Galaviz-Silva L."/>
        </authorList>
    </citation>
    <scope>NUCLEOTIDE SEQUENCE [LARGE SCALE GENOMIC DNA]</scope>
    <source>
        <strain evidence="6">36Y_RITHPW</strain>
    </source>
</reference>
<feature type="binding site" evidence="4">
    <location>
        <position position="165"/>
    </location>
    <ligand>
        <name>a divalent metal cation</name>
        <dbReference type="ChEBI" id="CHEBI:60240"/>
        <label>2</label>
    </ligand>
</feature>
<dbReference type="PROSITE" id="PS01137">
    <property type="entry name" value="TATD_1"/>
    <property type="match status" value="1"/>
</dbReference>
<dbReference type="FunFam" id="3.20.20.140:FF:000005">
    <property type="entry name" value="TatD family hydrolase"/>
    <property type="match status" value="1"/>
</dbReference>
<name>A0A2A5JKE2_PSEO7</name>
<feature type="binding site" evidence="4">
    <location>
        <position position="107"/>
    </location>
    <ligand>
        <name>a divalent metal cation</name>
        <dbReference type="ChEBI" id="CHEBI:60240"/>
        <label>1</label>
    </ligand>
</feature>
<evidence type="ECO:0000256" key="2">
    <source>
        <dbReference type="ARBA" id="ARBA00022723"/>
    </source>
</evidence>
<dbReference type="Pfam" id="PF01026">
    <property type="entry name" value="TatD_DNase"/>
    <property type="match status" value="1"/>
</dbReference>
<comment type="caution">
    <text evidence="5">The sequence shown here is derived from an EMBL/GenBank/DDBJ whole genome shotgun (WGS) entry which is preliminary data.</text>
</comment>
<dbReference type="GO" id="GO:0046872">
    <property type="term" value="F:metal ion binding"/>
    <property type="evidence" value="ECO:0007669"/>
    <property type="project" value="UniProtKB-KW"/>
</dbReference>
<evidence type="ECO:0000256" key="4">
    <source>
        <dbReference type="PIRSR" id="PIRSR005902-1"/>
    </source>
</evidence>
<keyword evidence="6" id="KW-1185">Reference proteome</keyword>
<dbReference type="RefSeq" id="WP_099644039.1">
    <property type="nucleotide sequence ID" value="NZ_NKHF01000106.1"/>
</dbReference>
<dbReference type="GO" id="GO:0005829">
    <property type="term" value="C:cytosol"/>
    <property type="evidence" value="ECO:0007669"/>
    <property type="project" value="TreeGrafter"/>
</dbReference>
<dbReference type="OrthoDB" id="9810005at2"/>
<dbReference type="InterPro" id="IPR032466">
    <property type="entry name" value="Metal_Hydrolase"/>
</dbReference>
<comment type="similarity">
    <text evidence="1">Belongs to the metallo-dependent hydrolases superfamily. TatD-type hydrolase family.</text>
</comment>
<dbReference type="PIRSF" id="PIRSF005902">
    <property type="entry name" value="DNase_TatD"/>
    <property type="match status" value="1"/>
</dbReference>
<proteinExistence type="inferred from homology"/>
<dbReference type="InterPro" id="IPR001130">
    <property type="entry name" value="TatD-like"/>
</dbReference>
<accession>A0A2A5JKE2</accession>
<dbReference type="SUPFAM" id="SSF51556">
    <property type="entry name" value="Metallo-dependent hydrolases"/>
    <property type="match status" value="1"/>
</dbReference>
<dbReference type="PANTHER" id="PTHR46124">
    <property type="entry name" value="D-AMINOACYL-TRNA DEACYLASE"/>
    <property type="match status" value="1"/>
</dbReference>
<evidence type="ECO:0000313" key="5">
    <source>
        <dbReference type="EMBL" id="PCK29691.1"/>
    </source>
</evidence>
<dbReference type="Proteomes" id="UP000228621">
    <property type="component" value="Unassembled WGS sequence"/>
</dbReference>
<dbReference type="InterPro" id="IPR018228">
    <property type="entry name" value="DNase_TatD-rel_CS"/>
</dbReference>
<dbReference type="GO" id="GO:0016788">
    <property type="term" value="F:hydrolase activity, acting on ester bonds"/>
    <property type="evidence" value="ECO:0007669"/>
    <property type="project" value="InterPro"/>
</dbReference>
<gene>
    <name evidence="5" type="ORF">CEX98_21445</name>
</gene>
<organism evidence="5 6">
    <name type="scientific">Pseudoalteromonas piscicida</name>
    <dbReference type="NCBI Taxonomy" id="43662"/>
    <lineage>
        <taxon>Bacteria</taxon>
        <taxon>Pseudomonadati</taxon>
        <taxon>Pseudomonadota</taxon>
        <taxon>Gammaproteobacteria</taxon>
        <taxon>Alteromonadales</taxon>
        <taxon>Pseudoalteromonadaceae</taxon>
        <taxon>Pseudoalteromonas</taxon>
    </lineage>
</organism>
<keyword evidence="2 4" id="KW-0479">Metal-binding</keyword>
<protein>
    <submittedName>
        <fullName evidence="5">Hydrolase</fullName>
    </submittedName>
</protein>
<feature type="binding site" evidence="4">
    <location>
        <position position="19"/>
    </location>
    <ligand>
        <name>a divalent metal cation</name>
        <dbReference type="ChEBI" id="CHEBI:60240"/>
        <label>1</label>
    </ligand>
</feature>
<feature type="binding site" evidence="4">
    <location>
        <position position="141"/>
    </location>
    <ligand>
        <name>a divalent metal cation</name>
        <dbReference type="ChEBI" id="CHEBI:60240"/>
        <label>2</label>
    </ligand>
</feature>
<sequence>MVVGKLSDSTPKLAFIDSHCHLDFSELADGLSDYIAQAQQRGVERFVVPGVTLKQSRRLIDFQRQHPECQIAAGLHPYFITQHHERDMAALAEHATLNREQLCAIGECGIDATCEALVRQIALFEAHIALSNQLELPLIVHHRKSHHLIAAAFKRVKPKFGGVIHAFSGSKQQAEYYISQGFKLGVGGTITYPRGEKTALAVSQLPLESLVLETDSPSMPLHGHQGEPNVPKRVVEVFERLCEYRSETPSELAAALYRNSKQLFGLG</sequence>
<feature type="binding site" evidence="4">
    <location>
        <position position="215"/>
    </location>
    <ligand>
        <name>a divalent metal cation</name>
        <dbReference type="ChEBI" id="CHEBI:60240"/>
        <label>1</label>
    </ligand>
</feature>
<dbReference type="EMBL" id="NKHF01000106">
    <property type="protein sequence ID" value="PCK29691.1"/>
    <property type="molecule type" value="Genomic_DNA"/>
</dbReference>
<evidence type="ECO:0000256" key="3">
    <source>
        <dbReference type="ARBA" id="ARBA00022801"/>
    </source>
</evidence>
<dbReference type="PROSITE" id="PS01091">
    <property type="entry name" value="TATD_3"/>
    <property type="match status" value="1"/>
</dbReference>
<dbReference type="AlphaFoldDB" id="A0A2A5JKE2"/>
<dbReference type="CDD" id="cd01310">
    <property type="entry name" value="TatD_DNAse"/>
    <property type="match status" value="1"/>
</dbReference>
<dbReference type="PANTHER" id="PTHR46124:SF3">
    <property type="entry name" value="HYDROLASE"/>
    <property type="match status" value="1"/>
</dbReference>
<feature type="binding site" evidence="4">
    <location>
        <position position="21"/>
    </location>
    <ligand>
        <name>a divalent metal cation</name>
        <dbReference type="ChEBI" id="CHEBI:60240"/>
        <label>1</label>
    </ligand>
</feature>
<keyword evidence="3 5" id="KW-0378">Hydrolase</keyword>
<evidence type="ECO:0000313" key="6">
    <source>
        <dbReference type="Proteomes" id="UP000228621"/>
    </source>
</evidence>